<proteinExistence type="predicted"/>
<evidence type="ECO:0000313" key="2">
    <source>
        <dbReference type="EMBL" id="KAA9040579.1"/>
    </source>
</evidence>
<dbReference type="RefSeq" id="WP_150412639.1">
    <property type="nucleotide sequence ID" value="NZ_VYQF01000001.1"/>
</dbReference>
<keyword evidence="1" id="KW-0812">Transmembrane</keyword>
<name>A0A5J5IHV9_9BACT</name>
<feature type="transmembrane region" description="Helical" evidence="1">
    <location>
        <begin position="46"/>
        <end position="62"/>
    </location>
</feature>
<dbReference type="AlphaFoldDB" id="A0A5J5IHV9"/>
<keyword evidence="3" id="KW-1185">Reference proteome</keyword>
<comment type="caution">
    <text evidence="2">The sequence shown here is derived from an EMBL/GenBank/DDBJ whole genome shotgun (WGS) entry which is preliminary data.</text>
</comment>
<dbReference type="EMBL" id="VYQF01000001">
    <property type="protein sequence ID" value="KAA9040579.1"/>
    <property type="molecule type" value="Genomic_DNA"/>
</dbReference>
<sequence>MKKWFKNNMLYMIGAAIGAIAGYLYWQQIGCDSGTCVITSKPVNSTIYGAFMGALVFGMFKNETKKQTLKEKE</sequence>
<dbReference type="Pfam" id="PF19628">
    <property type="entry name" value="DUF6132"/>
    <property type="match status" value="1"/>
</dbReference>
<evidence type="ECO:0000313" key="3">
    <source>
        <dbReference type="Proteomes" id="UP000326903"/>
    </source>
</evidence>
<reference evidence="2 3" key="1">
    <citation type="submission" date="2019-09" db="EMBL/GenBank/DDBJ databases">
        <title>Draft genome sequence of Ginsengibacter sp. BR5-29.</title>
        <authorList>
            <person name="Im W.-T."/>
        </authorList>
    </citation>
    <scope>NUCLEOTIDE SEQUENCE [LARGE SCALE GENOMIC DNA]</scope>
    <source>
        <strain evidence="2 3">BR5-29</strain>
    </source>
</reference>
<accession>A0A5J5IHV9</accession>
<gene>
    <name evidence="2" type="ORF">FW778_00610</name>
</gene>
<feature type="transmembrane region" description="Helical" evidence="1">
    <location>
        <begin position="9"/>
        <end position="26"/>
    </location>
</feature>
<keyword evidence="1" id="KW-1133">Transmembrane helix</keyword>
<evidence type="ECO:0000256" key="1">
    <source>
        <dbReference type="SAM" id="Phobius"/>
    </source>
</evidence>
<protein>
    <submittedName>
        <fullName evidence="2">Uncharacterized protein</fullName>
    </submittedName>
</protein>
<keyword evidence="1" id="KW-0472">Membrane</keyword>
<dbReference type="InterPro" id="IPR045764">
    <property type="entry name" value="DUF6132"/>
</dbReference>
<dbReference type="Proteomes" id="UP000326903">
    <property type="component" value="Unassembled WGS sequence"/>
</dbReference>
<organism evidence="2 3">
    <name type="scientific">Ginsengibacter hankyongi</name>
    <dbReference type="NCBI Taxonomy" id="2607284"/>
    <lineage>
        <taxon>Bacteria</taxon>
        <taxon>Pseudomonadati</taxon>
        <taxon>Bacteroidota</taxon>
        <taxon>Chitinophagia</taxon>
        <taxon>Chitinophagales</taxon>
        <taxon>Chitinophagaceae</taxon>
        <taxon>Ginsengibacter</taxon>
    </lineage>
</organism>